<keyword evidence="4" id="KW-0804">Transcription</keyword>
<reference evidence="5 6" key="1">
    <citation type="submission" date="2018-05" db="EMBL/GenBank/DDBJ databases">
        <title>Complete genome sequence of Arcticibacterium luteifluviistationis SM1504T, a cytophagaceae bacterium isolated from Arctic surface seawater.</title>
        <authorList>
            <person name="Li Y."/>
            <person name="Qin Q.-L."/>
        </authorList>
    </citation>
    <scope>NUCLEOTIDE SEQUENCE [LARGE SCALE GENOMIC DNA]</scope>
    <source>
        <strain evidence="5 6">SM1504</strain>
    </source>
</reference>
<evidence type="ECO:0000256" key="4">
    <source>
        <dbReference type="ARBA" id="ARBA00023163"/>
    </source>
</evidence>
<keyword evidence="2" id="KW-0805">Transcription regulation</keyword>
<accession>A0A2Z4GC85</accession>
<dbReference type="RefSeq" id="WP_111372102.1">
    <property type="nucleotide sequence ID" value="NZ_CP029480.1"/>
</dbReference>
<dbReference type="InterPro" id="IPR036390">
    <property type="entry name" value="WH_DNA-bd_sf"/>
</dbReference>
<dbReference type="AlphaFoldDB" id="A0A2Z4GC85"/>
<gene>
    <name evidence="5" type="ORF">DJ013_12295</name>
</gene>
<dbReference type="Pfam" id="PF03965">
    <property type="entry name" value="Penicillinase_R"/>
    <property type="match status" value="1"/>
</dbReference>
<dbReference type="GO" id="GO:0045892">
    <property type="term" value="P:negative regulation of DNA-templated transcription"/>
    <property type="evidence" value="ECO:0007669"/>
    <property type="project" value="InterPro"/>
</dbReference>
<dbReference type="PIRSF" id="PIRSF019455">
    <property type="entry name" value="CopR_AtkY"/>
    <property type="match status" value="1"/>
</dbReference>
<evidence type="ECO:0000313" key="5">
    <source>
        <dbReference type="EMBL" id="AWV98909.1"/>
    </source>
</evidence>
<protein>
    <submittedName>
        <fullName evidence="5">Transcriptional regulator</fullName>
    </submittedName>
</protein>
<dbReference type="InterPro" id="IPR005650">
    <property type="entry name" value="BlaI_family"/>
</dbReference>
<dbReference type="Gene3D" id="1.10.4040.10">
    <property type="entry name" value="Penicillinase repressor domain"/>
    <property type="match status" value="1"/>
</dbReference>
<evidence type="ECO:0000256" key="2">
    <source>
        <dbReference type="ARBA" id="ARBA00023015"/>
    </source>
</evidence>
<sequence>MELRELTKAEEEIMQQLWTLEKAFVKDVIAQLPVPKPAYNTVSTIIRILEQKGFVDHLAYGKTYEYFPIVSKNKYRKFASNKLMQSYFNGSVGQMVSYFVEEEKIDIKDADELMKLIEKMKD</sequence>
<evidence type="ECO:0000256" key="3">
    <source>
        <dbReference type="ARBA" id="ARBA00023125"/>
    </source>
</evidence>
<proteinExistence type="inferred from homology"/>
<dbReference type="EMBL" id="CP029480">
    <property type="protein sequence ID" value="AWV98909.1"/>
    <property type="molecule type" value="Genomic_DNA"/>
</dbReference>
<dbReference type="Gene3D" id="1.10.10.10">
    <property type="entry name" value="Winged helix-like DNA-binding domain superfamily/Winged helix DNA-binding domain"/>
    <property type="match status" value="1"/>
</dbReference>
<evidence type="ECO:0000256" key="1">
    <source>
        <dbReference type="ARBA" id="ARBA00011046"/>
    </source>
</evidence>
<dbReference type="GO" id="GO:0003677">
    <property type="term" value="F:DNA binding"/>
    <property type="evidence" value="ECO:0007669"/>
    <property type="project" value="UniProtKB-KW"/>
</dbReference>
<comment type="similarity">
    <text evidence="1">Belongs to the BlaI transcriptional regulatory family.</text>
</comment>
<dbReference type="SUPFAM" id="SSF46785">
    <property type="entry name" value="Winged helix' DNA-binding domain"/>
    <property type="match status" value="1"/>
</dbReference>
<dbReference type="Proteomes" id="UP000249873">
    <property type="component" value="Chromosome"/>
</dbReference>
<dbReference type="InterPro" id="IPR036388">
    <property type="entry name" value="WH-like_DNA-bd_sf"/>
</dbReference>
<dbReference type="OrthoDB" id="1098508at2"/>
<keyword evidence="3" id="KW-0238">DNA-binding</keyword>
<keyword evidence="6" id="KW-1185">Reference proteome</keyword>
<dbReference type="KEGG" id="als:DJ013_12295"/>
<evidence type="ECO:0000313" key="6">
    <source>
        <dbReference type="Proteomes" id="UP000249873"/>
    </source>
</evidence>
<name>A0A2Z4GC85_9BACT</name>
<organism evidence="5 6">
    <name type="scientific">Arcticibacterium luteifluviistationis</name>
    <dbReference type="NCBI Taxonomy" id="1784714"/>
    <lineage>
        <taxon>Bacteria</taxon>
        <taxon>Pseudomonadati</taxon>
        <taxon>Bacteroidota</taxon>
        <taxon>Cytophagia</taxon>
        <taxon>Cytophagales</taxon>
        <taxon>Leadbetterellaceae</taxon>
        <taxon>Arcticibacterium</taxon>
    </lineage>
</organism>